<evidence type="ECO:0000313" key="2">
    <source>
        <dbReference type="EMBL" id="MEE6260500.1"/>
    </source>
</evidence>
<reference evidence="2 4" key="1">
    <citation type="submission" date="2024-01" db="EMBL/GenBank/DDBJ databases">
        <title>Genome insights into Plantactinospora sonchi sp. nov.</title>
        <authorList>
            <person name="Wang L."/>
        </authorList>
    </citation>
    <scope>NUCLEOTIDE SEQUENCE [LARGE SCALE GENOMIC DNA]</scope>
    <source>
        <strain evidence="2 4">NEAU-QY2</strain>
    </source>
</reference>
<name>A0ABU7RVI5_9ACTN</name>
<comment type="caution">
    <text evidence="2">The sequence shown here is derived from an EMBL/GenBank/DDBJ whole genome shotgun (WGS) entry which is preliminary data.</text>
</comment>
<dbReference type="EMBL" id="JAZGQK010000016">
    <property type="protein sequence ID" value="MEE6260500.1"/>
    <property type="molecule type" value="Genomic_DNA"/>
</dbReference>
<organism evidence="2 4">
    <name type="scientific">Plantactinospora sonchi</name>
    <dbReference type="NCBI Taxonomy" id="1544735"/>
    <lineage>
        <taxon>Bacteria</taxon>
        <taxon>Bacillati</taxon>
        <taxon>Actinomycetota</taxon>
        <taxon>Actinomycetes</taxon>
        <taxon>Micromonosporales</taxon>
        <taxon>Micromonosporaceae</taxon>
        <taxon>Plantactinospora</taxon>
    </lineage>
</organism>
<sequence length="55" mass="5591">MRSVGRARVADRIPGPGTGGCREAAPDRVPGHAVPTSREWAAVRIRAAGSAVAAV</sequence>
<gene>
    <name evidence="2" type="ORF">V1633_18615</name>
    <name evidence="3" type="ORF">V1633_27040</name>
</gene>
<feature type="region of interest" description="Disordered" evidence="1">
    <location>
        <begin position="1"/>
        <end position="35"/>
    </location>
</feature>
<evidence type="ECO:0000256" key="1">
    <source>
        <dbReference type="SAM" id="MobiDB-lite"/>
    </source>
</evidence>
<accession>A0ABU7RVI5</accession>
<keyword evidence="4" id="KW-1185">Reference proteome</keyword>
<dbReference type="Proteomes" id="UP001332243">
    <property type="component" value="Unassembled WGS sequence"/>
</dbReference>
<protein>
    <submittedName>
        <fullName evidence="2">Uncharacterized protein</fullName>
    </submittedName>
</protein>
<proteinExistence type="predicted"/>
<dbReference type="EMBL" id="JAZGQK010000025">
    <property type="protein sequence ID" value="MEE6262148.1"/>
    <property type="molecule type" value="Genomic_DNA"/>
</dbReference>
<evidence type="ECO:0000313" key="3">
    <source>
        <dbReference type="EMBL" id="MEE6262148.1"/>
    </source>
</evidence>
<evidence type="ECO:0000313" key="4">
    <source>
        <dbReference type="Proteomes" id="UP001332243"/>
    </source>
</evidence>
<dbReference type="RefSeq" id="WP_331215619.1">
    <property type="nucleotide sequence ID" value="NZ_JAZGQK010000016.1"/>
</dbReference>